<evidence type="ECO:0000313" key="6">
    <source>
        <dbReference type="Proteomes" id="UP000186601"/>
    </source>
</evidence>
<dbReference type="GO" id="GO:0006281">
    <property type="term" value="P:DNA repair"/>
    <property type="evidence" value="ECO:0007669"/>
    <property type="project" value="UniProtKB-KW"/>
</dbReference>
<dbReference type="PANTHER" id="PTHR47642:SF6">
    <property type="entry name" value="ATP-DEPENDENT DNA HELICASE"/>
    <property type="match status" value="1"/>
</dbReference>
<organism evidence="5 6">
    <name type="scientific">Hermanssonia centrifuga</name>
    <dbReference type="NCBI Taxonomy" id="98765"/>
    <lineage>
        <taxon>Eukaryota</taxon>
        <taxon>Fungi</taxon>
        <taxon>Dikarya</taxon>
        <taxon>Basidiomycota</taxon>
        <taxon>Agaricomycotina</taxon>
        <taxon>Agaricomycetes</taxon>
        <taxon>Polyporales</taxon>
        <taxon>Meruliaceae</taxon>
        <taxon>Hermanssonia</taxon>
    </lineage>
</organism>
<dbReference type="InterPro" id="IPR046700">
    <property type="entry name" value="DUF6570"/>
</dbReference>
<reference evidence="5 6" key="1">
    <citation type="submission" date="2018-02" db="EMBL/GenBank/DDBJ databases">
        <title>Genome sequence of the basidiomycete white-rot fungus Phlebia centrifuga.</title>
        <authorList>
            <person name="Granchi Z."/>
            <person name="Peng M."/>
            <person name="de Vries R.P."/>
            <person name="Hilden K."/>
            <person name="Makela M.R."/>
            <person name="Grigoriev I."/>
            <person name="Riley R."/>
        </authorList>
    </citation>
    <scope>NUCLEOTIDE SEQUENCE [LARGE SCALE GENOMIC DNA]</scope>
    <source>
        <strain evidence="5 6">FBCC195</strain>
    </source>
</reference>
<feature type="compositionally biased region" description="Acidic residues" evidence="2">
    <location>
        <begin position="1019"/>
        <end position="1028"/>
    </location>
</feature>
<keyword evidence="1" id="KW-0227">DNA damage</keyword>
<comment type="caution">
    <text evidence="5">The sequence shown here is derived from an EMBL/GenBank/DDBJ whole genome shotgun (WGS) entry which is preliminary data.</text>
</comment>
<dbReference type="InterPro" id="IPR010285">
    <property type="entry name" value="DNA_helicase_pif1-like_DEAD"/>
</dbReference>
<keyword evidence="1" id="KW-0067">ATP-binding</keyword>
<keyword evidence="6" id="KW-1185">Reference proteome</keyword>
<dbReference type="GO" id="GO:0043139">
    <property type="term" value="F:5'-3' DNA helicase activity"/>
    <property type="evidence" value="ECO:0007669"/>
    <property type="project" value="UniProtKB-EC"/>
</dbReference>
<feature type="compositionally biased region" description="Basic and acidic residues" evidence="2">
    <location>
        <begin position="999"/>
        <end position="1018"/>
    </location>
</feature>
<protein>
    <recommendedName>
        <fullName evidence="1">ATP-dependent DNA helicase</fullName>
        <ecNumber evidence="1">5.6.2.3</ecNumber>
    </recommendedName>
</protein>
<feature type="region of interest" description="Disordered" evidence="2">
    <location>
        <begin position="469"/>
        <end position="495"/>
    </location>
</feature>
<keyword evidence="1" id="KW-0347">Helicase</keyword>
<comment type="catalytic activity">
    <reaction evidence="1">
        <text>ATP + H2O = ADP + phosphate + H(+)</text>
        <dbReference type="Rhea" id="RHEA:13065"/>
        <dbReference type="ChEBI" id="CHEBI:15377"/>
        <dbReference type="ChEBI" id="CHEBI:15378"/>
        <dbReference type="ChEBI" id="CHEBI:30616"/>
        <dbReference type="ChEBI" id="CHEBI:43474"/>
        <dbReference type="ChEBI" id="CHEBI:456216"/>
        <dbReference type="EC" id="5.6.2.3"/>
    </reaction>
</comment>
<feature type="region of interest" description="Disordered" evidence="2">
    <location>
        <begin position="70"/>
        <end position="99"/>
    </location>
</feature>
<feature type="region of interest" description="Disordered" evidence="2">
    <location>
        <begin position="1276"/>
        <end position="1295"/>
    </location>
</feature>
<dbReference type="EC" id="5.6.2.3" evidence="1"/>
<feature type="compositionally biased region" description="Polar residues" evidence="2">
    <location>
        <begin position="1031"/>
        <end position="1040"/>
    </location>
</feature>
<dbReference type="Pfam" id="PF20209">
    <property type="entry name" value="DUF6570"/>
    <property type="match status" value="1"/>
</dbReference>
<sequence>MSQQGITPITADELQNFTVPEIRQLVGPRLLVPRSHSTPKSVLLDWIVAHADDELCRHLHLACAEKQTEMHRQSLARKRKRKETQSRQRQAARLEAVESHHTHDIDKYLDLPSDATLHQCSIEYIQATSDSSVQLSVCAICAREVAVKDDNVINIPLRDIPHQPRLFPHRAHAEHDLYDGMLLEPSGVQVQATGDEEDGPRANVCGSCHDQLSKDGTPVLSLANGLWIGRVPWELSVLTVPEQMLIAHLYPRVYVFKLFPRLVNFRPHIDSLQSAMRGNVSTYAQDLPGVASMLEGQMMPRPLEILSSVITITFIGKGQPQKEWFKSLFRVRREVVHNTLRCLKQINPHYAEMEISLDRLNSLPNDDIPAEIAELIRHNEDAGVVDEEAAGYVPEHPENIPAESAADFHTGSAASNDNQSAQNLDIPDVIPLQVSGSIDTDLTKLTSSELMLWGLSNLWDDGREGGYSIRHGSRPVPDLPPRRPSTLDNSSTSDNPAQNFFEHAFPCLFPYGCGGLEAPRTKHIDFRTHVQWCLQYHDRRFRKHITFPFLCFGIIQKRDALNSAHVQMLRADFERDAHVMTTLSVDKLREAQREEERGLPTSDPAVRLLRKHVHATAGRVVGTDQSRYRMRTLGTVESQGRGTLHLHMLLWLKNTPSGDKLEELLKSEDFRAKMRTFINANIRAYLPGLESAASVKAIPTDSEVSYSRPLNPASPTYSEDAAAFELKLARSLQVHTCKVRRCLVPDKQGRLKCKRKAPWEIAAEAFVTETGRWGPKRLNAFVNGYCPPIIRNLRCNNDCKILTNGVETKNITFYVTGYAAKKQGRNFNTSAILAEGFAYHVQHPNADYMDQLRHNQRLMLFRLIQAINCEQELSACMVMSYLMGWGDVYRSHQYTSVYWSSFVSSLMKAYPDLQRAPKTPNDAAINTGSLASSEVAAEPNDQPNDAALEAHADEFITLDTNSGGRIYARSQVTDYALRGNELERYSVYEFFLNTYETPRRKGKEVDRRPEEERTGARDDGDEANEEDDNGHPSSEASISRQRGRTAHLRSPYQADHPNAAQKERMVRTEMHKNMVNFVGKFFPSRSDATVYEFYCASMLMLFKPWRNISVDLKNEDESWSDAFSRFVNDNAGGSGVLKRRLCGIQTFHDGRAAAANDQRDEIGLPIDDVELQGAMHGIDDDDEEAVDGVDGVRVTAEDVEALIQLQVPPRERNHARQAVELAKNARIFADRASQWTATDHSVTMALGGDVVQLAQWQAQMDRDVILQNTLAGNVTPTVSTADSEQPSVEPIMRNNVDPGPSRDIGAQVEPSSPITAAGTLCAATPSMLKDDQFRAFDIVRWHLVQNLAGKKPPPLRMILYGEGGTGKSKVIQTITEDFDQRGVKSMLVKAAYTGVAASVIDGKTTHNIGGLSVKKRGDTVSDDSKAKLQQFWKNKQYLIIDKVSMISKSFLIDLERNISIGMQGAEAFQADYSFGGLNVLLCGDFHQFTPVAKGPDEYLFHPADLAEHSEQCVLGRRVYKEFSTVVILNQQMRVTDPVWRDLLVHLRKGEVKRAHIDCLRTLVISKSSAAVDFGVEPWKAVSLVTPRHAVRNMWNEHAARKWCAESGQQLFVCNAEDRIRKGGERVSELLSLGEQYALAMRGKSANRRRGQDLPRRVELAKGMKVLVTTNLETDLDLTNGARGEIIDIVLDPDEPAIGTDSIIHLKHLPLYVLVKMSRTRASHLPGLDEGVLPVQPMTSTMRIKLNAKTKKGKPAQRTVHRRQYPITPAYAFTDYRAQGQTLPYVLVDIASPPTGGLNLFNLYVALSRSSGRETIRLLRDFDEEVFTKAHDVELTVEDERLQELDVVTKRWWQVIDGELRMKETREVGK</sequence>
<feature type="domain" description="DUF6570" evidence="4">
    <location>
        <begin position="217"/>
        <end position="361"/>
    </location>
</feature>
<feature type="compositionally biased region" description="Polar residues" evidence="2">
    <location>
        <begin position="1276"/>
        <end position="1286"/>
    </location>
</feature>
<dbReference type="InterPro" id="IPR027417">
    <property type="entry name" value="P-loop_NTPase"/>
</dbReference>
<keyword evidence="1" id="KW-0547">Nucleotide-binding</keyword>
<keyword evidence="1" id="KW-0233">DNA recombination</keyword>
<dbReference type="Proteomes" id="UP000186601">
    <property type="component" value="Unassembled WGS sequence"/>
</dbReference>
<dbReference type="EMBL" id="MLYV02000796">
    <property type="protein sequence ID" value="PSR77379.1"/>
    <property type="molecule type" value="Genomic_DNA"/>
</dbReference>
<dbReference type="GO" id="GO:0005524">
    <property type="term" value="F:ATP binding"/>
    <property type="evidence" value="ECO:0007669"/>
    <property type="project" value="UniProtKB-KW"/>
</dbReference>
<keyword evidence="1" id="KW-0378">Hydrolase</keyword>
<dbReference type="InterPro" id="IPR051055">
    <property type="entry name" value="PIF1_helicase"/>
</dbReference>
<comment type="similarity">
    <text evidence="1">Belongs to the helicase family.</text>
</comment>
<evidence type="ECO:0000259" key="3">
    <source>
        <dbReference type="Pfam" id="PF05970"/>
    </source>
</evidence>
<dbReference type="PANTHER" id="PTHR47642">
    <property type="entry name" value="ATP-DEPENDENT DNA HELICASE"/>
    <property type="match status" value="1"/>
</dbReference>
<dbReference type="GO" id="GO:0000723">
    <property type="term" value="P:telomere maintenance"/>
    <property type="evidence" value="ECO:0007669"/>
    <property type="project" value="InterPro"/>
</dbReference>
<dbReference type="Pfam" id="PF05970">
    <property type="entry name" value="PIF1"/>
    <property type="match status" value="1"/>
</dbReference>
<evidence type="ECO:0000256" key="1">
    <source>
        <dbReference type="RuleBase" id="RU363044"/>
    </source>
</evidence>
<dbReference type="GO" id="GO:0016887">
    <property type="term" value="F:ATP hydrolysis activity"/>
    <property type="evidence" value="ECO:0007669"/>
    <property type="project" value="RHEA"/>
</dbReference>
<feature type="domain" description="DNA helicase Pif1-like DEAD-box helicase" evidence="3">
    <location>
        <begin position="1356"/>
        <end position="1496"/>
    </location>
</feature>
<dbReference type="OrthoDB" id="10007484at2759"/>
<dbReference type="GO" id="GO:0006310">
    <property type="term" value="P:DNA recombination"/>
    <property type="evidence" value="ECO:0007669"/>
    <property type="project" value="UniProtKB-KW"/>
</dbReference>
<proteinExistence type="inferred from homology"/>
<name>A0A2R6NV42_9APHY</name>
<dbReference type="SUPFAM" id="SSF52540">
    <property type="entry name" value="P-loop containing nucleoside triphosphate hydrolases"/>
    <property type="match status" value="2"/>
</dbReference>
<comment type="cofactor">
    <cofactor evidence="1">
        <name>Mg(2+)</name>
        <dbReference type="ChEBI" id="CHEBI:18420"/>
    </cofactor>
</comment>
<evidence type="ECO:0000313" key="5">
    <source>
        <dbReference type="EMBL" id="PSR77379.1"/>
    </source>
</evidence>
<dbReference type="Gene3D" id="3.40.50.300">
    <property type="entry name" value="P-loop containing nucleotide triphosphate hydrolases"/>
    <property type="match status" value="1"/>
</dbReference>
<evidence type="ECO:0000256" key="2">
    <source>
        <dbReference type="SAM" id="MobiDB-lite"/>
    </source>
</evidence>
<gene>
    <name evidence="5" type="ORF">PHLCEN_2v7930</name>
</gene>
<feature type="region of interest" description="Disordered" evidence="2">
    <location>
        <begin position="999"/>
        <end position="1063"/>
    </location>
</feature>
<keyword evidence="1" id="KW-0234">DNA repair</keyword>
<evidence type="ECO:0000259" key="4">
    <source>
        <dbReference type="Pfam" id="PF20209"/>
    </source>
</evidence>
<feature type="compositionally biased region" description="Polar residues" evidence="2">
    <location>
        <begin position="486"/>
        <end position="495"/>
    </location>
</feature>
<dbReference type="STRING" id="98765.A0A2R6NV42"/>
<accession>A0A2R6NV42</accession>